<feature type="binding site" evidence="3">
    <location>
        <position position="261"/>
    </location>
    <ligand>
        <name>Mg(2+)</name>
        <dbReference type="ChEBI" id="CHEBI:18420"/>
        <label>1</label>
    </ligand>
</feature>
<evidence type="ECO:0000256" key="3">
    <source>
        <dbReference type="PIRSR" id="PIRSR605502-1"/>
    </source>
</evidence>
<dbReference type="AlphaFoldDB" id="A0A3P3U4A4"/>
<accession>A0A3P3U4A4</accession>
<organism evidence="4 5">
    <name type="scientific">Paenibacillus oralis</name>
    <dbReference type="NCBI Taxonomy" id="2490856"/>
    <lineage>
        <taxon>Bacteria</taxon>
        <taxon>Bacillati</taxon>
        <taxon>Bacillota</taxon>
        <taxon>Bacilli</taxon>
        <taxon>Bacillales</taxon>
        <taxon>Paenibacillaceae</taxon>
        <taxon>Paenibacillus</taxon>
    </lineage>
</organism>
<proteinExistence type="inferred from homology"/>
<keyword evidence="3" id="KW-0479">Metal-binding</keyword>
<feature type="binding site" evidence="3">
    <location>
        <position position="73"/>
    </location>
    <ligand>
        <name>Mg(2+)</name>
        <dbReference type="ChEBI" id="CHEBI:18420"/>
        <label>1</label>
    </ligand>
</feature>
<dbReference type="GO" id="GO:0046872">
    <property type="term" value="F:metal ion binding"/>
    <property type="evidence" value="ECO:0007669"/>
    <property type="project" value="UniProtKB-KW"/>
</dbReference>
<keyword evidence="5" id="KW-1185">Reference proteome</keyword>
<gene>
    <name evidence="4" type="ORF">EHV15_11070</name>
</gene>
<feature type="binding site" evidence="3">
    <location>
        <position position="72"/>
    </location>
    <ligand>
        <name>Mg(2+)</name>
        <dbReference type="ChEBI" id="CHEBI:18420"/>
        <label>1</label>
    </ligand>
</feature>
<comment type="caution">
    <text evidence="4">The sequence shown here is derived from an EMBL/GenBank/DDBJ whole genome shotgun (WGS) entry which is preliminary data.</text>
</comment>
<dbReference type="PANTHER" id="PTHR16222">
    <property type="entry name" value="ADP-RIBOSYLGLYCOHYDROLASE"/>
    <property type="match status" value="1"/>
</dbReference>
<protein>
    <submittedName>
        <fullName evidence="4">ADP-ribosyl-[dinitrogen reductase] hydrolase</fullName>
    </submittedName>
</protein>
<keyword evidence="3" id="KW-0460">Magnesium</keyword>
<reference evidence="4 5" key="1">
    <citation type="submission" date="2018-11" db="EMBL/GenBank/DDBJ databases">
        <title>Genome sequencing of Paenibacillus sp. KCOM 3021 (= ChDC PVNT-B20).</title>
        <authorList>
            <person name="Kook J.-K."/>
            <person name="Park S.-N."/>
            <person name="Lim Y.K."/>
        </authorList>
    </citation>
    <scope>NUCLEOTIDE SEQUENCE [LARGE SCALE GENOMIC DNA]</scope>
    <source>
        <strain evidence="4 5">KCOM 3021</strain>
    </source>
</reference>
<evidence type="ECO:0000256" key="2">
    <source>
        <dbReference type="ARBA" id="ARBA00022801"/>
    </source>
</evidence>
<feature type="binding site" evidence="3">
    <location>
        <position position="74"/>
    </location>
    <ligand>
        <name>Mg(2+)</name>
        <dbReference type="ChEBI" id="CHEBI:18420"/>
        <label>1</label>
    </ligand>
</feature>
<dbReference type="Gene3D" id="1.10.4080.10">
    <property type="entry name" value="ADP-ribosylation/Crystallin J1"/>
    <property type="match status" value="1"/>
</dbReference>
<keyword evidence="2 4" id="KW-0378">Hydrolase</keyword>
<dbReference type="InterPro" id="IPR050792">
    <property type="entry name" value="ADP-ribosylglycohydrolase"/>
</dbReference>
<sequence length="314" mass="34206">MFQSKLGKNGGVAVNEEILYSKIKGGLYGVAVGDALGGTTEFMSPREIKAQYGYLREIIGGGVWRLAPGEVTDDTMMTLCVAEGILENPAEPMEPIGRLFLEWYNSRPKDIGNIIRHVFESYEGNWFEAAFYAHADLGQSAGNGSLMRCLPVALAYGDSAGMERVTLMQSKMTHYDPRCGEACLIYNRIAGRLLRGEDLRSAIFAETAGTEYEGLFETAPDCEPSGFVVHTFRWVLHILLQSADFSEVVQRAANLGGDSDTIGAIAGGLAGIHYGYEAIPAQYAASILIKERLDRTVSGLYSLRTSSSEYHSGK</sequence>
<dbReference type="OrthoDB" id="9798107at2"/>
<dbReference type="GO" id="GO:0016787">
    <property type="term" value="F:hydrolase activity"/>
    <property type="evidence" value="ECO:0007669"/>
    <property type="project" value="UniProtKB-KW"/>
</dbReference>
<dbReference type="InterPro" id="IPR036705">
    <property type="entry name" value="Ribosyl_crysJ1_sf"/>
</dbReference>
<dbReference type="PANTHER" id="PTHR16222:SF24">
    <property type="entry name" value="ADP-RIBOSYLHYDROLASE ARH3"/>
    <property type="match status" value="1"/>
</dbReference>
<dbReference type="SUPFAM" id="SSF101478">
    <property type="entry name" value="ADP-ribosylglycohydrolase"/>
    <property type="match status" value="1"/>
</dbReference>
<comment type="similarity">
    <text evidence="1">Belongs to the ADP-ribosylglycohydrolase family.</text>
</comment>
<name>A0A3P3U4A4_9BACL</name>
<evidence type="ECO:0000313" key="5">
    <source>
        <dbReference type="Proteomes" id="UP000267017"/>
    </source>
</evidence>
<comment type="cofactor">
    <cofactor evidence="3">
        <name>Mg(2+)</name>
        <dbReference type="ChEBI" id="CHEBI:18420"/>
    </cofactor>
    <text evidence="3">Binds 2 magnesium ions per subunit.</text>
</comment>
<dbReference type="Pfam" id="PF03747">
    <property type="entry name" value="ADP_ribosyl_GH"/>
    <property type="match status" value="1"/>
</dbReference>
<dbReference type="Proteomes" id="UP000267017">
    <property type="component" value="Unassembled WGS sequence"/>
</dbReference>
<feature type="binding site" evidence="3">
    <location>
        <position position="260"/>
    </location>
    <ligand>
        <name>Mg(2+)</name>
        <dbReference type="ChEBI" id="CHEBI:18420"/>
        <label>1</label>
    </ligand>
</feature>
<evidence type="ECO:0000313" key="4">
    <source>
        <dbReference type="EMBL" id="RRJ63403.1"/>
    </source>
</evidence>
<feature type="binding site" evidence="3">
    <location>
        <position position="258"/>
    </location>
    <ligand>
        <name>Mg(2+)</name>
        <dbReference type="ChEBI" id="CHEBI:18420"/>
        <label>1</label>
    </ligand>
</feature>
<dbReference type="EMBL" id="RRCN01000001">
    <property type="protein sequence ID" value="RRJ63403.1"/>
    <property type="molecule type" value="Genomic_DNA"/>
</dbReference>
<evidence type="ECO:0000256" key="1">
    <source>
        <dbReference type="ARBA" id="ARBA00010702"/>
    </source>
</evidence>
<dbReference type="InterPro" id="IPR005502">
    <property type="entry name" value="Ribosyl_crysJ1"/>
</dbReference>